<reference evidence="6 9" key="2">
    <citation type="submission" date="2019-07" db="EMBL/GenBank/DDBJ databases">
        <title>Whole genome shotgun sequence of Halolactibacillus halophilus NBRC 100868.</title>
        <authorList>
            <person name="Hosoyama A."/>
            <person name="Uohara A."/>
            <person name="Ohji S."/>
            <person name="Ichikawa N."/>
        </authorList>
    </citation>
    <scope>NUCLEOTIDE SEQUENCE [LARGE SCALE GENOMIC DNA]</scope>
    <source>
        <strain evidence="6 9">NBRC 100868</strain>
    </source>
</reference>
<dbReference type="GO" id="GO:0055085">
    <property type="term" value="P:transmembrane transport"/>
    <property type="evidence" value="ECO:0007669"/>
    <property type="project" value="UniProtKB-ARBA"/>
</dbReference>
<dbReference type="Gene3D" id="3.40.50.300">
    <property type="entry name" value="P-loop containing nucleotide triphosphate hydrolases"/>
    <property type="match status" value="2"/>
</dbReference>
<dbReference type="InterPro" id="IPR050319">
    <property type="entry name" value="ABC_transp_ATP-bind"/>
</dbReference>
<gene>
    <name evidence="6" type="ORF">HHA03_17590</name>
    <name evidence="7" type="ORF">SAMN05421839_11710</name>
</gene>
<dbReference type="PANTHER" id="PTHR43776">
    <property type="entry name" value="TRANSPORT ATP-BINDING PROTEIN"/>
    <property type="match status" value="1"/>
</dbReference>
<feature type="domain" description="ABC transporter" evidence="5">
    <location>
        <begin position="4"/>
        <end position="255"/>
    </location>
</feature>
<evidence type="ECO:0000256" key="3">
    <source>
        <dbReference type="ARBA" id="ARBA00022741"/>
    </source>
</evidence>
<dbReference type="RefSeq" id="WP_089831936.1">
    <property type="nucleotide sequence ID" value="NZ_BJWI01000028.1"/>
</dbReference>
<dbReference type="SUPFAM" id="SSF52540">
    <property type="entry name" value="P-loop containing nucleoside triphosphate hydrolases"/>
    <property type="match status" value="2"/>
</dbReference>
<dbReference type="FunFam" id="3.40.50.300:FF:000016">
    <property type="entry name" value="Oligopeptide ABC transporter ATP-binding component"/>
    <property type="match status" value="2"/>
</dbReference>
<dbReference type="GO" id="GO:0016887">
    <property type="term" value="F:ATP hydrolysis activity"/>
    <property type="evidence" value="ECO:0007669"/>
    <property type="project" value="InterPro"/>
</dbReference>
<dbReference type="NCBIfam" id="NF007739">
    <property type="entry name" value="PRK10419.1"/>
    <property type="match status" value="2"/>
</dbReference>
<protein>
    <submittedName>
        <fullName evidence="6">ABC transporter permease</fullName>
    </submittedName>
    <submittedName>
        <fullName evidence="7">Peptide/nickel transport system ATP-binding protein</fullName>
    </submittedName>
</protein>
<keyword evidence="9" id="KW-1185">Reference proteome</keyword>
<dbReference type="GO" id="GO:0005524">
    <property type="term" value="F:ATP binding"/>
    <property type="evidence" value="ECO:0007669"/>
    <property type="project" value="UniProtKB-KW"/>
</dbReference>
<evidence type="ECO:0000256" key="1">
    <source>
        <dbReference type="ARBA" id="ARBA00005417"/>
    </source>
</evidence>
<dbReference type="GO" id="GO:0015833">
    <property type="term" value="P:peptide transport"/>
    <property type="evidence" value="ECO:0007669"/>
    <property type="project" value="InterPro"/>
</dbReference>
<dbReference type="InterPro" id="IPR003439">
    <property type="entry name" value="ABC_transporter-like_ATP-bd"/>
</dbReference>
<feature type="domain" description="ABC transporter" evidence="5">
    <location>
        <begin position="278"/>
        <end position="523"/>
    </location>
</feature>
<dbReference type="CDD" id="cd03257">
    <property type="entry name" value="ABC_NikE_OppD_transporters"/>
    <property type="match status" value="2"/>
</dbReference>
<dbReference type="Proteomes" id="UP000242243">
    <property type="component" value="Unassembled WGS sequence"/>
</dbReference>
<reference evidence="7 8" key="1">
    <citation type="submission" date="2016-10" db="EMBL/GenBank/DDBJ databases">
        <authorList>
            <person name="de Groot N.N."/>
        </authorList>
    </citation>
    <scope>NUCLEOTIDE SEQUENCE [LARGE SCALE GENOMIC DNA]</scope>
    <source>
        <strain evidence="7 8">DSM 17073</strain>
    </source>
</reference>
<organism evidence="7 8">
    <name type="scientific">Halolactibacillus halophilus</name>
    <dbReference type="NCBI Taxonomy" id="306540"/>
    <lineage>
        <taxon>Bacteria</taxon>
        <taxon>Bacillati</taxon>
        <taxon>Bacillota</taxon>
        <taxon>Bacilli</taxon>
        <taxon>Bacillales</taxon>
        <taxon>Bacillaceae</taxon>
        <taxon>Halolactibacillus</taxon>
    </lineage>
</organism>
<dbReference type="EMBL" id="FOXC01000017">
    <property type="protein sequence ID" value="SFP38250.1"/>
    <property type="molecule type" value="Genomic_DNA"/>
</dbReference>
<dbReference type="STRING" id="306540.SAMN05421839_11710"/>
<dbReference type="NCBIfam" id="NF008453">
    <property type="entry name" value="PRK11308.1"/>
    <property type="match status" value="2"/>
</dbReference>
<dbReference type="PROSITE" id="PS00211">
    <property type="entry name" value="ABC_TRANSPORTER_1"/>
    <property type="match status" value="2"/>
</dbReference>
<keyword evidence="3" id="KW-0547">Nucleotide-binding</keyword>
<evidence type="ECO:0000256" key="2">
    <source>
        <dbReference type="ARBA" id="ARBA00022448"/>
    </source>
</evidence>
<proteinExistence type="inferred from homology"/>
<dbReference type="InterPro" id="IPR003593">
    <property type="entry name" value="AAA+_ATPase"/>
</dbReference>
<dbReference type="EMBL" id="BJWI01000028">
    <property type="protein sequence ID" value="GEM02227.1"/>
    <property type="molecule type" value="Genomic_DNA"/>
</dbReference>
<dbReference type="Proteomes" id="UP000321547">
    <property type="component" value="Unassembled WGS sequence"/>
</dbReference>
<evidence type="ECO:0000256" key="4">
    <source>
        <dbReference type="ARBA" id="ARBA00022840"/>
    </source>
</evidence>
<name>A0A1I5PWP2_9BACI</name>
<comment type="similarity">
    <text evidence="1">Belongs to the ABC transporter superfamily.</text>
</comment>
<dbReference type="InterPro" id="IPR027417">
    <property type="entry name" value="P-loop_NTPase"/>
</dbReference>
<evidence type="ECO:0000313" key="6">
    <source>
        <dbReference type="EMBL" id="GEM02227.1"/>
    </source>
</evidence>
<dbReference type="Pfam" id="PF00005">
    <property type="entry name" value="ABC_tran"/>
    <property type="match status" value="2"/>
</dbReference>
<evidence type="ECO:0000313" key="9">
    <source>
        <dbReference type="Proteomes" id="UP000321547"/>
    </source>
</evidence>
<dbReference type="PANTHER" id="PTHR43776:SF7">
    <property type="entry name" value="D,D-DIPEPTIDE TRANSPORT ATP-BINDING PROTEIN DDPF-RELATED"/>
    <property type="match status" value="1"/>
</dbReference>
<keyword evidence="2" id="KW-0813">Transport</keyword>
<evidence type="ECO:0000313" key="7">
    <source>
        <dbReference type="EMBL" id="SFP38250.1"/>
    </source>
</evidence>
<dbReference type="InterPro" id="IPR017871">
    <property type="entry name" value="ABC_transporter-like_CS"/>
</dbReference>
<dbReference type="SMART" id="SM00382">
    <property type="entry name" value="AAA"/>
    <property type="match status" value="2"/>
</dbReference>
<dbReference type="PROSITE" id="PS50893">
    <property type="entry name" value="ABC_TRANSPORTER_2"/>
    <property type="match status" value="2"/>
</dbReference>
<sequence>MSVLTTENLSVDFKRMNETRRVVNQINFSIAKGETLGIVGESGSGKSVTAKAVMKLLNEQQAEVAVDKLNYNETDIASLNQKQMTKVRGKEISMIFQDPMSAFNPTMKIGKQLIETAQVHLHLSKKQAIARALEMLKKVGIDRVDERIHQYPHEFSGGMLQRAMIAMALICRPKLLIADEPTTALDVRIQAQILKLMKELQREIDMSIILITHDFGVVAGMCDRVVVMKDGELVEENDVASIFNAPKHPYTKKLLEALPRLHDDKVATKKKTNEEVLLSVSELTKVFRLKNGKKLTAVEDVSFDIKRGETLGLVGESGSGKSTTGRLILQLESLTAGSVTYKGMRIHRFNKRDRLKLRRDIQIIFQDPKASLNPRMKVMDIIGQPLDVHHLYPDKEKRKKRIKELLKLVGLEHEHMYRYPHEFSGGQQQRIGIARALAVEPTFIVCDEVLSALDVSIQAQMVELLKDLQEKLGLTYLFIAHDLAMVKHLCDRVAVMYEGKLIELGSAVDVYDQPLHPYTRALIDAVPIPEPVKEKEKLQNYQPGKLNFTFDHQWVEKYEGHWVRE</sequence>
<dbReference type="InterPro" id="IPR013563">
    <property type="entry name" value="Oligopep_ABC_C"/>
</dbReference>
<keyword evidence="4 7" id="KW-0067">ATP-binding</keyword>
<dbReference type="Pfam" id="PF08352">
    <property type="entry name" value="oligo_HPY"/>
    <property type="match status" value="2"/>
</dbReference>
<dbReference type="AlphaFoldDB" id="A0A1I5PWP2"/>
<evidence type="ECO:0000259" key="5">
    <source>
        <dbReference type="PROSITE" id="PS50893"/>
    </source>
</evidence>
<dbReference type="OrthoDB" id="9802264at2"/>
<evidence type="ECO:0000313" key="8">
    <source>
        <dbReference type="Proteomes" id="UP000242243"/>
    </source>
</evidence>
<accession>A0A1I5PWP2</accession>